<evidence type="ECO:0000256" key="1">
    <source>
        <dbReference type="ARBA" id="ARBA00004141"/>
    </source>
</evidence>
<evidence type="ECO:0000256" key="2">
    <source>
        <dbReference type="ARBA" id="ARBA00022692"/>
    </source>
</evidence>
<dbReference type="InterPro" id="IPR002645">
    <property type="entry name" value="STAS_dom"/>
</dbReference>
<feature type="compositionally biased region" description="Polar residues" evidence="5">
    <location>
        <begin position="188"/>
        <end position="203"/>
    </location>
</feature>
<feature type="transmembrane region" description="Helical" evidence="6">
    <location>
        <begin position="51"/>
        <end position="83"/>
    </location>
</feature>
<dbReference type="KEGG" id="pmrn:116938812"/>
<evidence type="ECO:0000256" key="5">
    <source>
        <dbReference type="SAM" id="MobiDB-lite"/>
    </source>
</evidence>
<dbReference type="GO" id="GO:0055085">
    <property type="term" value="P:transmembrane transport"/>
    <property type="evidence" value="ECO:0007669"/>
    <property type="project" value="InterPro"/>
</dbReference>
<protein>
    <submittedName>
        <fullName evidence="9">Prestin-like isoform X1</fullName>
    </submittedName>
</protein>
<evidence type="ECO:0000313" key="9">
    <source>
        <dbReference type="RefSeq" id="XP_032802378.1"/>
    </source>
</evidence>
<dbReference type="Pfam" id="PF00916">
    <property type="entry name" value="Sulfate_transp"/>
    <property type="match status" value="1"/>
</dbReference>
<keyword evidence="3 6" id="KW-1133">Transmembrane helix</keyword>
<dbReference type="RefSeq" id="XP_032802378.1">
    <property type="nucleotide sequence ID" value="XM_032946487.1"/>
</dbReference>
<feature type="domain" description="STAS" evidence="7">
    <location>
        <begin position="107"/>
        <end position="299"/>
    </location>
</feature>
<dbReference type="InterPro" id="IPR036513">
    <property type="entry name" value="STAS_dom_sf"/>
</dbReference>
<dbReference type="InterPro" id="IPR001902">
    <property type="entry name" value="SLC26A/SulP_fam"/>
</dbReference>
<dbReference type="GO" id="GO:0016020">
    <property type="term" value="C:membrane"/>
    <property type="evidence" value="ECO:0007669"/>
    <property type="project" value="UniProtKB-SubCell"/>
</dbReference>
<dbReference type="Gene3D" id="3.30.750.24">
    <property type="entry name" value="STAS domain"/>
    <property type="match status" value="1"/>
</dbReference>
<feature type="compositionally biased region" description="Polar residues" evidence="5">
    <location>
        <begin position="162"/>
        <end position="179"/>
    </location>
</feature>
<evidence type="ECO:0000256" key="3">
    <source>
        <dbReference type="ARBA" id="ARBA00022989"/>
    </source>
</evidence>
<gene>
    <name evidence="9" type="primary">LOC116938812</name>
</gene>
<dbReference type="Pfam" id="PF01740">
    <property type="entry name" value="STAS"/>
    <property type="match status" value="1"/>
</dbReference>
<reference evidence="9" key="1">
    <citation type="submission" date="2025-08" db="UniProtKB">
        <authorList>
            <consortium name="RefSeq"/>
        </authorList>
    </citation>
    <scope>IDENTIFICATION</scope>
    <source>
        <tissue evidence="9">Sperm</tissue>
    </source>
</reference>
<dbReference type="PANTHER" id="PTHR11814">
    <property type="entry name" value="SULFATE TRANSPORTER"/>
    <property type="match status" value="1"/>
</dbReference>
<dbReference type="PROSITE" id="PS50801">
    <property type="entry name" value="STAS"/>
    <property type="match status" value="1"/>
</dbReference>
<feature type="region of interest" description="Disordered" evidence="5">
    <location>
        <begin position="159"/>
        <end position="218"/>
    </location>
</feature>
<evidence type="ECO:0000256" key="4">
    <source>
        <dbReference type="ARBA" id="ARBA00023136"/>
    </source>
</evidence>
<accession>A0AAJ7SMV5</accession>
<dbReference type="Proteomes" id="UP001318040">
    <property type="component" value="Chromosome 4"/>
</dbReference>
<proteinExistence type="predicted"/>
<dbReference type="AlphaFoldDB" id="A0AAJ7SMV5"/>
<keyword evidence="8" id="KW-1185">Reference proteome</keyword>
<comment type="subcellular location">
    <subcellularLocation>
        <location evidence="1">Membrane</location>
        <topology evidence="1">Multi-pass membrane protein</topology>
    </subcellularLocation>
</comment>
<evidence type="ECO:0000259" key="7">
    <source>
        <dbReference type="PROSITE" id="PS50801"/>
    </source>
</evidence>
<dbReference type="InterPro" id="IPR011547">
    <property type="entry name" value="SLC26A/SulP_dom"/>
</dbReference>
<keyword evidence="4 6" id="KW-0472">Membrane</keyword>
<dbReference type="CDD" id="cd07042">
    <property type="entry name" value="STAS_SulP_like_sulfate_transporter"/>
    <property type="match status" value="1"/>
</dbReference>
<evidence type="ECO:0000313" key="8">
    <source>
        <dbReference type="Proteomes" id="UP001318040"/>
    </source>
</evidence>
<dbReference type="SUPFAM" id="SSF52091">
    <property type="entry name" value="SpoIIaa-like"/>
    <property type="match status" value="1"/>
</dbReference>
<name>A0AAJ7SMV5_PETMA</name>
<sequence length="330" mass="35862">MVVLVVLLAVGPLFRALQRSVLACIIVVGLKRMLMHFTDLKQLWKISKVDFYIWLVTWLAVLLLNVDLGLGVAVAFSLLTIVYRTQRPDCKLLGRIPDTELYRPLDEFAKCEEIAGVKVIAYSSSLYYGNHDHFKTQVFSLVGLDPGLEKAAREKAKKRANVTGSGRQVGSAPSAQNCSPRDGDSHFAMNNPSFTAEGTSPQGQAGGALSACGSPPVAQTESGPPLQAIVLDCSGFNFMDSVGALSLMQVCEDFRDIGTRVLLARCSEEIQGTLEKSGFYKKFSEDVIFATLHDAVASITPTTMVQKTRIALAYSIHQPQPHAHNTTAVT</sequence>
<organism evidence="8 9">
    <name type="scientific">Petromyzon marinus</name>
    <name type="common">Sea lamprey</name>
    <dbReference type="NCBI Taxonomy" id="7757"/>
    <lineage>
        <taxon>Eukaryota</taxon>
        <taxon>Metazoa</taxon>
        <taxon>Chordata</taxon>
        <taxon>Craniata</taxon>
        <taxon>Vertebrata</taxon>
        <taxon>Cyclostomata</taxon>
        <taxon>Hyperoartia</taxon>
        <taxon>Petromyzontiformes</taxon>
        <taxon>Petromyzontidae</taxon>
        <taxon>Petromyzon</taxon>
    </lineage>
</organism>
<evidence type="ECO:0000256" key="6">
    <source>
        <dbReference type="SAM" id="Phobius"/>
    </source>
</evidence>
<keyword evidence="2 6" id="KW-0812">Transmembrane</keyword>